<evidence type="ECO:0000313" key="3">
    <source>
        <dbReference type="Proteomes" id="UP000273083"/>
    </source>
</evidence>
<keyword evidence="1" id="KW-0472">Membrane</keyword>
<gene>
    <name evidence="2" type="ORF">EDD66_11526</name>
</gene>
<keyword evidence="1" id="KW-0812">Transmembrane</keyword>
<feature type="transmembrane region" description="Helical" evidence="1">
    <location>
        <begin position="179"/>
        <end position="201"/>
    </location>
</feature>
<dbReference type="OrthoDB" id="2063070at2"/>
<dbReference type="RefSeq" id="WP_123610786.1">
    <property type="nucleotide sequence ID" value="NZ_RJVG01000015.1"/>
</dbReference>
<feature type="transmembrane region" description="Helical" evidence="1">
    <location>
        <begin position="48"/>
        <end position="67"/>
    </location>
</feature>
<feature type="transmembrane region" description="Helical" evidence="1">
    <location>
        <begin position="129"/>
        <end position="158"/>
    </location>
</feature>
<proteinExistence type="predicted"/>
<dbReference type="EMBL" id="RJVG01000015">
    <property type="protein sequence ID" value="ROR22341.1"/>
    <property type="molecule type" value="Genomic_DNA"/>
</dbReference>
<evidence type="ECO:0000313" key="2">
    <source>
        <dbReference type="EMBL" id="ROR22341.1"/>
    </source>
</evidence>
<dbReference type="Proteomes" id="UP000273083">
    <property type="component" value="Unassembled WGS sequence"/>
</dbReference>
<keyword evidence="1" id="KW-1133">Transmembrane helix</keyword>
<protein>
    <recommendedName>
        <fullName evidence="4">Zn-dependent protease</fullName>
    </recommendedName>
</protein>
<dbReference type="AlphaFoldDB" id="A0A3N1X8G7"/>
<name>A0A3N1X8G7_9FIRM</name>
<reference evidence="2 3" key="1">
    <citation type="submission" date="2018-11" db="EMBL/GenBank/DDBJ databases">
        <title>Genomic Encyclopedia of Type Strains, Phase IV (KMG-IV): sequencing the most valuable type-strain genomes for metagenomic binning, comparative biology and taxonomic classification.</title>
        <authorList>
            <person name="Goeker M."/>
        </authorList>
    </citation>
    <scope>NUCLEOTIDE SEQUENCE [LARGE SCALE GENOMIC DNA]</scope>
    <source>
        <strain evidence="2 3">DSM 26537</strain>
    </source>
</reference>
<sequence length="203" mass="23605">MKEQILQLVTLVIAGILVMILHELPKSIMYNLKNKNQSPNIRRKIYKLFHYIDPIGLILCITTLTGFSKPYMYRIKEKKTNLMLGITGLISLFIIFLFSITIWKIYYPIGDTFSYSTTVEWVIKNFPNYLFQFIAVISMNMIFVNLIPISTFDLGLIIAGKSPGKYFSIIRNDYLIKMILILAIVFRIIPNMSNFIIQLFIVL</sequence>
<evidence type="ECO:0008006" key="4">
    <source>
        <dbReference type="Google" id="ProtNLM"/>
    </source>
</evidence>
<feature type="transmembrane region" description="Helical" evidence="1">
    <location>
        <begin position="5"/>
        <end position="22"/>
    </location>
</feature>
<keyword evidence="3" id="KW-1185">Reference proteome</keyword>
<evidence type="ECO:0000256" key="1">
    <source>
        <dbReference type="SAM" id="Phobius"/>
    </source>
</evidence>
<accession>A0A3N1X8G7</accession>
<comment type="caution">
    <text evidence="2">The sequence shown here is derived from an EMBL/GenBank/DDBJ whole genome shotgun (WGS) entry which is preliminary data.</text>
</comment>
<organism evidence="2 3">
    <name type="scientific">Mobilisporobacter senegalensis</name>
    <dbReference type="NCBI Taxonomy" id="1329262"/>
    <lineage>
        <taxon>Bacteria</taxon>
        <taxon>Bacillati</taxon>
        <taxon>Bacillota</taxon>
        <taxon>Clostridia</taxon>
        <taxon>Lachnospirales</taxon>
        <taxon>Lachnospiraceae</taxon>
        <taxon>Mobilisporobacter</taxon>
    </lineage>
</organism>
<feature type="transmembrane region" description="Helical" evidence="1">
    <location>
        <begin position="88"/>
        <end position="109"/>
    </location>
</feature>